<keyword evidence="3" id="KW-1185">Reference proteome</keyword>
<dbReference type="PANTHER" id="PTHR33116">
    <property type="entry name" value="REVERSE TRANSCRIPTASE ZINC-BINDING DOMAIN-CONTAINING PROTEIN-RELATED-RELATED"/>
    <property type="match status" value="1"/>
</dbReference>
<gene>
    <name evidence="2" type="ORF">CXB51_033829</name>
</gene>
<name>A0A8J5XQI9_9ROSI</name>
<evidence type="ECO:0000313" key="2">
    <source>
        <dbReference type="EMBL" id="KAG8474341.1"/>
    </source>
</evidence>
<evidence type="ECO:0000259" key="1">
    <source>
        <dbReference type="PROSITE" id="PS50878"/>
    </source>
</evidence>
<evidence type="ECO:0000313" key="3">
    <source>
        <dbReference type="Proteomes" id="UP000701853"/>
    </source>
</evidence>
<dbReference type="Pfam" id="PF00078">
    <property type="entry name" value="RVT_1"/>
    <property type="match status" value="1"/>
</dbReference>
<sequence length="361" mass="40960">MGFDPGWVDSLMKCVSTVSYSVRLNDNVGDNFRSTRGLRQGDPLSPFLFLICREGLSSLMRLAMNGNILRVVKVSRSGSQISHLLFADDCILFGEASERGAQSLKRILLEYENYCSQCVNYGKSTIFFSTNTHKGDKRTVFRILGVRSSNEPEKYIGLPNMAFLQNSGGRKVKIKEEIYLRLPGRASGQQKGYCRMDYAGGLVRGSVFLFGVTYGSSVLKLIDYRMSTFNADVVKKILQIPLAEIAYEDFQVWRGESSGEFSIRSAYKLLQEANLGPSNNYLQAETRDFYRKLWSLHIPPKIKTTNWRISWNYIPTLSNLKTKKVVSAAICPRCQHPEEDSNHIFRYCPIAIDVWSNLNLD</sequence>
<dbReference type="AlphaFoldDB" id="A0A8J5XQI9"/>
<dbReference type="PROSITE" id="PS50878">
    <property type="entry name" value="RT_POL"/>
    <property type="match status" value="1"/>
</dbReference>
<dbReference type="InterPro" id="IPR000477">
    <property type="entry name" value="RT_dom"/>
</dbReference>
<dbReference type="PANTHER" id="PTHR33116:SF86">
    <property type="entry name" value="REVERSE TRANSCRIPTASE DOMAIN-CONTAINING PROTEIN"/>
    <property type="match status" value="1"/>
</dbReference>
<dbReference type="SUPFAM" id="SSF56672">
    <property type="entry name" value="DNA/RNA polymerases"/>
    <property type="match status" value="1"/>
</dbReference>
<organism evidence="2 3">
    <name type="scientific">Gossypium anomalum</name>
    <dbReference type="NCBI Taxonomy" id="47600"/>
    <lineage>
        <taxon>Eukaryota</taxon>
        <taxon>Viridiplantae</taxon>
        <taxon>Streptophyta</taxon>
        <taxon>Embryophyta</taxon>
        <taxon>Tracheophyta</taxon>
        <taxon>Spermatophyta</taxon>
        <taxon>Magnoliopsida</taxon>
        <taxon>eudicotyledons</taxon>
        <taxon>Gunneridae</taxon>
        <taxon>Pentapetalae</taxon>
        <taxon>rosids</taxon>
        <taxon>malvids</taxon>
        <taxon>Malvales</taxon>
        <taxon>Malvaceae</taxon>
        <taxon>Malvoideae</taxon>
        <taxon>Gossypium</taxon>
    </lineage>
</organism>
<dbReference type="InterPro" id="IPR026960">
    <property type="entry name" value="RVT-Znf"/>
</dbReference>
<accession>A0A8J5XQI9</accession>
<dbReference type="InterPro" id="IPR043502">
    <property type="entry name" value="DNA/RNA_pol_sf"/>
</dbReference>
<proteinExistence type="predicted"/>
<feature type="domain" description="Reverse transcriptase" evidence="1">
    <location>
        <begin position="1"/>
        <end position="160"/>
    </location>
</feature>
<dbReference type="EMBL" id="JAHUZN010000012">
    <property type="protein sequence ID" value="KAG8474341.1"/>
    <property type="molecule type" value="Genomic_DNA"/>
</dbReference>
<dbReference type="Proteomes" id="UP000701853">
    <property type="component" value="Chromosome 12"/>
</dbReference>
<dbReference type="OrthoDB" id="1002563at2759"/>
<protein>
    <recommendedName>
        <fullName evidence="1">Reverse transcriptase domain-containing protein</fullName>
    </recommendedName>
</protein>
<reference evidence="2 3" key="1">
    <citation type="journal article" date="2021" name="bioRxiv">
        <title>The Gossypium anomalum genome as a resource for cotton improvement and evolutionary analysis of hybrid incompatibility.</title>
        <authorList>
            <person name="Grover C.E."/>
            <person name="Yuan D."/>
            <person name="Arick M.A."/>
            <person name="Miller E.R."/>
            <person name="Hu G."/>
            <person name="Peterson D.G."/>
            <person name="Wendel J.F."/>
            <person name="Udall J.A."/>
        </authorList>
    </citation>
    <scope>NUCLEOTIDE SEQUENCE [LARGE SCALE GENOMIC DNA]</scope>
    <source>
        <strain evidence="2">JFW-Udall</strain>
        <tissue evidence="2">Leaf</tissue>
    </source>
</reference>
<dbReference type="Pfam" id="PF13966">
    <property type="entry name" value="zf-RVT"/>
    <property type="match status" value="1"/>
</dbReference>
<comment type="caution">
    <text evidence="2">The sequence shown here is derived from an EMBL/GenBank/DDBJ whole genome shotgun (WGS) entry which is preliminary data.</text>
</comment>